<gene>
    <name evidence="1" type="ORF">OPKNFCMD_0012</name>
</gene>
<comment type="caution">
    <text evidence="1">The sequence shown here is derived from an EMBL/GenBank/DDBJ whole genome shotgun (WGS) entry which is preliminary data.</text>
</comment>
<proteinExistence type="predicted"/>
<reference evidence="1" key="2">
    <citation type="submission" date="2021-08" db="EMBL/GenBank/DDBJ databases">
        <authorList>
            <person name="Tani A."/>
            <person name="Ola A."/>
            <person name="Ogura Y."/>
            <person name="Katsura K."/>
            <person name="Hayashi T."/>
        </authorList>
    </citation>
    <scope>NUCLEOTIDE SEQUENCE</scope>
    <source>
        <strain evidence="1">KCTC 52305</strain>
    </source>
</reference>
<accession>A0ABQ4QQG3</accession>
<evidence type="ECO:0008006" key="3">
    <source>
        <dbReference type="Google" id="ProtNLM"/>
    </source>
</evidence>
<reference evidence="1" key="1">
    <citation type="journal article" date="2021" name="Front. Microbiol.">
        <title>Comprehensive Comparative Genomics and Phenotyping of Methylobacterium Species.</title>
        <authorList>
            <person name="Alessa O."/>
            <person name="Ogura Y."/>
            <person name="Fujitani Y."/>
            <person name="Takami H."/>
            <person name="Hayashi T."/>
            <person name="Sahin N."/>
            <person name="Tani A."/>
        </authorList>
    </citation>
    <scope>NUCLEOTIDE SEQUENCE</scope>
    <source>
        <strain evidence="1">KCTC 52305</strain>
    </source>
</reference>
<evidence type="ECO:0000313" key="2">
    <source>
        <dbReference type="Proteomes" id="UP001055167"/>
    </source>
</evidence>
<keyword evidence="2" id="KW-1185">Reference proteome</keyword>
<dbReference type="RefSeq" id="WP_128561634.1">
    <property type="nucleotide sequence ID" value="NZ_BPQH01000001.1"/>
</dbReference>
<dbReference type="Proteomes" id="UP001055167">
    <property type="component" value="Unassembled WGS sequence"/>
</dbReference>
<name>A0ABQ4QQG3_9HYPH</name>
<organism evidence="1 2">
    <name type="scientific">Methylobacterium crusticola</name>
    <dbReference type="NCBI Taxonomy" id="1697972"/>
    <lineage>
        <taxon>Bacteria</taxon>
        <taxon>Pseudomonadati</taxon>
        <taxon>Pseudomonadota</taxon>
        <taxon>Alphaproteobacteria</taxon>
        <taxon>Hyphomicrobiales</taxon>
        <taxon>Methylobacteriaceae</taxon>
        <taxon>Methylobacterium</taxon>
    </lineage>
</organism>
<dbReference type="EMBL" id="BPQH01000001">
    <property type="protein sequence ID" value="GJD47306.1"/>
    <property type="molecule type" value="Genomic_DNA"/>
</dbReference>
<sequence>MAILTAKSASAAPRTRLPSWHVLACECCGCTPEDEEEQRDLYRIGTCATCLEKDDEKAGPGE</sequence>
<evidence type="ECO:0000313" key="1">
    <source>
        <dbReference type="EMBL" id="GJD47306.1"/>
    </source>
</evidence>
<protein>
    <recommendedName>
        <fullName evidence="3">DksA C4-type domain-containing protein</fullName>
    </recommendedName>
</protein>